<evidence type="ECO:0000256" key="1">
    <source>
        <dbReference type="ARBA" id="ARBA00000085"/>
    </source>
</evidence>
<dbReference type="CDD" id="cd00082">
    <property type="entry name" value="HisKA"/>
    <property type="match status" value="1"/>
</dbReference>
<dbReference type="PROSITE" id="PS50885">
    <property type="entry name" value="HAMP"/>
    <property type="match status" value="1"/>
</dbReference>
<dbReference type="PROSITE" id="PS50109">
    <property type="entry name" value="HIS_KIN"/>
    <property type="match status" value="1"/>
</dbReference>
<evidence type="ECO:0000256" key="4">
    <source>
        <dbReference type="ARBA" id="ARBA00022475"/>
    </source>
</evidence>
<comment type="subcellular location">
    <subcellularLocation>
        <location evidence="2">Cell membrane</location>
        <topology evidence="2">Multi-pass membrane protein</topology>
    </subcellularLocation>
</comment>
<dbReference type="InterPro" id="IPR050398">
    <property type="entry name" value="HssS/ArlS-like"/>
</dbReference>
<dbReference type="EC" id="2.7.13.3" evidence="3"/>
<dbReference type="GO" id="GO:0005524">
    <property type="term" value="F:ATP binding"/>
    <property type="evidence" value="ECO:0007669"/>
    <property type="project" value="UniProtKB-KW"/>
</dbReference>
<keyword evidence="5" id="KW-0597">Phosphoprotein</keyword>
<comment type="caution">
    <text evidence="17">The sequence shown here is derived from an EMBL/GenBank/DDBJ whole genome shotgun (WGS) entry which is preliminary data.</text>
</comment>
<dbReference type="CDD" id="cd00075">
    <property type="entry name" value="HATPase"/>
    <property type="match status" value="1"/>
</dbReference>
<dbReference type="PANTHER" id="PTHR45528:SF1">
    <property type="entry name" value="SENSOR HISTIDINE KINASE CPXA"/>
    <property type="match status" value="1"/>
</dbReference>
<keyword evidence="12" id="KW-0902">Two-component regulatory system</keyword>
<dbReference type="SUPFAM" id="SSF47384">
    <property type="entry name" value="Homodimeric domain of signal transducing histidine kinase"/>
    <property type="match status" value="1"/>
</dbReference>
<evidence type="ECO:0000256" key="3">
    <source>
        <dbReference type="ARBA" id="ARBA00012438"/>
    </source>
</evidence>
<feature type="domain" description="HAMP" evidence="16">
    <location>
        <begin position="70"/>
        <end position="122"/>
    </location>
</feature>
<proteinExistence type="predicted"/>
<dbReference type="Pfam" id="PF00672">
    <property type="entry name" value="HAMP"/>
    <property type="match status" value="1"/>
</dbReference>
<dbReference type="SMART" id="SM00304">
    <property type="entry name" value="HAMP"/>
    <property type="match status" value="1"/>
</dbReference>
<gene>
    <name evidence="17" type="ORF">CGZ75_01450</name>
</gene>
<dbReference type="InterPro" id="IPR003660">
    <property type="entry name" value="HAMP_dom"/>
</dbReference>
<accession>A0A229P5U4</accession>
<sequence>MTFRLLLHLALSAALSVITSVLLIVVAERLASQFPSLRQFAHLLIDQFGDFTLVILALGLFLVYLLLFQQRQFRYFRDVSRSVRYISDGNFNFQVPVRQKNELGDLASYINYLVHKLQLSLDDERRAEQTKSELITNVSHDLRTPLTSIIGYLGLIEQDRYRDEVELRQYVHIAYEKSKRLNVLINDLFDYTRMRYETSPQRIHTFNLTELLRQLLIQYRVPLEEVGLTGALHAPSGKLMVTGDSDKLVRVFENLLANAIHYGKDGGKVDLHASAEGLEAVVEVVNYGEMISSVDLPHLFDRFYRVDKARGLSSGGSGLGLAIAKSIIEQHGGKVSAASDPYLTSFQIRLPLALETAPVNPALPSKIGDEGLGGKSL</sequence>
<evidence type="ECO:0000259" key="16">
    <source>
        <dbReference type="PROSITE" id="PS50885"/>
    </source>
</evidence>
<reference evidence="17 18" key="1">
    <citation type="submission" date="2017-07" db="EMBL/GenBank/DDBJ databases">
        <title>Paenibacillus herberti R33 genome sequencing and assembly.</title>
        <authorList>
            <person name="Su W."/>
        </authorList>
    </citation>
    <scope>NUCLEOTIDE SEQUENCE [LARGE SCALE GENOMIC DNA]</scope>
    <source>
        <strain evidence="17 18">R33</strain>
    </source>
</reference>
<evidence type="ECO:0000256" key="6">
    <source>
        <dbReference type="ARBA" id="ARBA00022679"/>
    </source>
</evidence>
<dbReference type="EMBL" id="NMUQ01000001">
    <property type="protein sequence ID" value="OXM17421.1"/>
    <property type="molecule type" value="Genomic_DNA"/>
</dbReference>
<evidence type="ECO:0000313" key="17">
    <source>
        <dbReference type="EMBL" id="OXM17421.1"/>
    </source>
</evidence>
<dbReference type="AlphaFoldDB" id="A0A229P5U4"/>
<dbReference type="InterPro" id="IPR036097">
    <property type="entry name" value="HisK_dim/P_sf"/>
</dbReference>
<dbReference type="FunFam" id="3.30.565.10:FF:000013">
    <property type="entry name" value="Two-component sensor histidine kinase"/>
    <property type="match status" value="1"/>
</dbReference>
<dbReference type="Pfam" id="PF00512">
    <property type="entry name" value="HisKA"/>
    <property type="match status" value="1"/>
</dbReference>
<dbReference type="InterPro" id="IPR036890">
    <property type="entry name" value="HATPase_C_sf"/>
</dbReference>
<keyword evidence="13 14" id="KW-0472">Membrane</keyword>
<keyword evidence="7 14" id="KW-0812">Transmembrane</keyword>
<evidence type="ECO:0000256" key="9">
    <source>
        <dbReference type="ARBA" id="ARBA00022777"/>
    </source>
</evidence>
<dbReference type="Gene3D" id="6.10.340.10">
    <property type="match status" value="1"/>
</dbReference>
<dbReference type="InterPro" id="IPR004358">
    <property type="entry name" value="Sig_transdc_His_kin-like_C"/>
</dbReference>
<keyword evidence="6" id="KW-0808">Transferase</keyword>
<dbReference type="GO" id="GO:0005886">
    <property type="term" value="C:plasma membrane"/>
    <property type="evidence" value="ECO:0007669"/>
    <property type="project" value="UniProtKB-SubCell"/>
</dbReference>
<keyword evidence="11 14" id="KW-1133">Transmembrane helix</keyword>
<evidence type="ECO:0000256" key="13">
    <source>
        <dbReference type="ARBA" id="ARBA00023136"/>
    </source>
</evidence>
<evidence type="ECO:0000256" key="14">
    <source>
        <dbReference type="SAM" id="Phobius"/>
    </source>
</evidence>
<keyword evidence="9 17" id="KW-0418">Kinase</keyword>
<dbReference type="OrthoDB" id="9792991at2"/>
<evidence type="ECO:0000256" key="11">
    <source>
        <dbReference type="ARBA" id="ARBA00022989"/>
    </source>
</evidence>
<dbReference type="GO" id="GO:0000155">
    <property type="term" value="F:phosphorelay sensor kinase activity"/>
    <property type="evidence" value="ECO:0007669"/>
    <property type="project" value="InterPro"/>
</dbReference>
<evidence type="ECO:0000259" key="15">
    <source>
        <dbReference type="PROSITE" id="PS50109"/>
    </source>
</evidence>
<dbReference type="PRINTS" id="PR00344">
    <property type="entry name" value="BCTRLSENSOR"/>
</dbReference>
<evidence type="ECO:0000256" key="12">
    <source>
        <dbReference type="ARBA" id="ARBA00023012"/>
    </source>
</evidence>
<feature type="domain" description="Histidine kinase" evidence="15">
    <location>
        <begin position="137"/>
        <end position="354"/>
    </location>
</feature>
<evidence type="ECO:0000256" key="8">
    <source>
        <dbReference type="ARBA" id="ARBA00022741"/>
    </source>
</evidence>
<comment type="catalytic activity">
    <reaction evidence="1">
        <text>ATP + protein L-histidine = ADP + protein N-phospho-L-histidine.</text>
        <dbReference type="EC" id="2.7.13.3"/>
    </reaction>
</comment>
<dbReference type="Pfam" id="PF02518">
    <property type="entry name" value="HATPase_c"/>
    <property type="match status" value="1"/>
</dbReference>
<evidence type="ECO:0000256" key="2">
    <source>
        <dbReference type="ARBA" id="ARBA00004651"/>
    </source>
</evidence>
<dbReference type="FunFam" id="1.10.287.130:FF:000008">
    <property type="entry name" value="Two-component sensor histidine kinase"/>
    <property type="match status" value="1"/>
</dbReference>
<dbReference type="PANTHER" id="PTHR45528">
    <property type="entry name" value="SENSOR HISTIDINE KINASE CPXA"/>
    <property type="match status" value="1"/>
</dbReference>
<dbReference type="Proteomes" id="UP000215145">
    <property type="component" value="Unassembled WGS sequence"/>
</dbReference>
<dbReference type="SMART" id="SM00387">
    <property type="entry name" value="HATPase_c"/>
    <property type="match status" value="1"/>
</dbReference>
<dbReference type="Gene3D" id="3.30.565.10">
    <property type="entry name" value="Histidine kinase-like ATPase, C-terminal domain"/>
    <property type="match status" value="1"/>
</dbReference>
<keyword evidence="18" id="KW-1185">Reference proteome</keyword>
<dbReference type="CDD" id="cd06225">
    <property type="entry name" value="HAMP"/>
    <property type="match status" value="1"/>
</dbReference>
<evidence type="ECO:0000313" key="18">
    <source>
        <dbReference type="Proteomes" id="UP000215145"/>
    </source>
</evidence>
<keyword evidence="10" id="KW-0067">ATP-binding</keyword>
<protein>
    <recommendedName>
        <fullName evidence="3">histidine kinase</fullName>
        <ecNumber evidence="3">2.7.13.3</ecNumber>
    </recommendedName>
</protein>
<keyword evidence="4" id="KW-1003">Cell membrane</keyword>
<dbReference type="InterPro" id="IPR003661">
    <property type="entry name" value="HisK_dim/P_dom"/>
</dbReference>
<dbReference type="Gene3D" id="1.10.287.130">
    <property type="match status" value="1"/>
</dbReference>
<dbReference type="SUPFAM" id="SSF55874">
    <property type="entry name" value="ATPase domain of HSP90 chaperone/DNA topoisomerase II/histidine kinase"/>
    <property type="match status" value="1"/>
</dbReference>
<feature type="transmembrane region" description="Helical" evidence="14">
    <location>
        <begin position="51"/>
        <end position="68"/>
    </location>
</feature>
<organism evidence="17 18">
    <name type="scientific">Paenibacillus herberti</name>
    <dbReference type="NCBI Taxonomy" id="1619309"/>
    <lineage>
        <taxon>Bacteria</taxon>
        <taxon>Bacillati</taxon>
        <taxon>Bacillota</taxon>
        <taxon>Bacilli</taxon>
        <taxon>Bacillales</taxon>
        <taxon>Paenibacillaceae</taxon>
        <taxon>Paenibacillus</taxon>
    </lineage>
</organism>
<evidence type="ECO:0000256" key="10">
    <source>
        <dbReference type="ARBA" id="ARBA00022840"/>
    </source>
</evidence>
<dbReference type="SMART" id="SM00388">
    <property type="entry name" value="HisKA"/>
    <property type="match status" value="1"/>
</dbReference>
<keyword evidence="8" id="KW-0547">Nucleotide-binding</keyword>
<dbReference type="InterPro" id="IPR005467">
    <property type="entry name" value="His_kinase_dom"/>
</dbReference>
<evidence type="ECO:0000256" key="5">
    <source>
        <dbReference type="ARBA" id="ARBA00022553"/>
    </source>
</evidence>
<evidence type="ECO:0000256" key="7">
    <source>
        <dbReference type="ARBA" id="ARBA00022692"/>
    </source>
</evidence>
<name>A0A229P5U4_9BACL</name>
<dbReference type="InterPro" id="IPR003594">
    <property type="entry name" value="HATPase_dom"/>
</dbReference>
<dbReference type="SUPFAM" id="SSF158472">
    <property type="entry name" value="HAMP domain-like"/>
    <property type="match status" value="1"/>
</dbReference>